<keyword evidence="1" id="KW-1133">Transmembrane helix</keyword>
<dbReference type="Proteomes" id="UP000196205">
    <property type="component" value="Chromosome"/>
</dbReference>
<feature type="transmembrane region" description="Helical" evidence="1">
    <location>
        <begin position="66"/>
        <end position="86"/>
    </location>
</feature>
<dbReference type="PANTHER" id="PTHR32063">
    <property type="match status" value="1"/>
</dbReference>
<sequence>MDIVEQIKPEIDNIKTHLPYGYRVEVGGDAELSQTANDAIFALLPPTVGIMLLILMLQLQQFSRVILVLCSSFLGVIGAVLGLLIFNAPFGFVALLGLIALAGMIMRNTILLVDQIEYNKQDGLSLNTSVIDATLLRARPVILTALASVFAFIPLAFNIFWGPMAIVMIGGLSVATFLTLLALPAFYLVMFGEKQKDKAVQ</sequence>
<dbReference type="EMBL" id="CP021509">
    <property type="protein sequence ID" value="ARW48850.1"/>
    <property type="molecule type" value="Genomic_DNA"/>
</dbReference>
<dbReference type="GO" id="GO:0005886">
    <property type="term" value="C:plasma membrane"/>
    <property type="evidence" value="ECO:0007669"/>
    <property type="project" value="TreeGrafter"/>
</dbReference>
<reference evidence="2 3" key="1">
    <citation type="submission" date="2017-05" db="EMBL/GenBank/DDBJ databases">
        <title>Genome sequence of Acetobacter pasteurianus subsp. pasteurianus strain SRCM101342.</title>
        <authorList>
            <person name="Cho S.H."/>
        </authorList>
    </citation>
    <scope>NUCLEOTIDE SEQUENCE [LARGE SCALE GENOMIC DNA]</scope>
    <source>
        <strain evidence="2 3">SRCM101342</strain>
    </source>
</reference>
<evidence type="ECO:0000313" key="3">
    <source>
        <dbReference type="Proteomes" id="UP000196205"/>
    </source>
</evidence>
<protein>
    <submittedName>
        <fullName evidence="2">Antibiotic efflux pump membrane transporter ArpB</fullName>
    </submittedName>
</protein>
<dbReference type="Gene3D" id="3.30.70.1440">
    <property type="entry name" value="Multidrug efflux transporter AcrB pore domain"/>
    <property type="match status" value="1"/>
</dbReference>
<name>A0A1Y0Y0X6_ACEPA</name>
<gene>
    <name evidence="2" type="ORF">S1001342_02559</name>
</gene>
<dbReference type="GO" id="GO:0042910">
    <property type="term" value="F:xenobiotic transmembrane transporter activity"/>
    <property type="evidence" value="ECO:0007669"/>
    <property type="project" value="TreeGrafter"/>
</dbReference>
<evidence type="ECO:0000256" key="1">
    <source>
        <dbReference type="SAM" id="Phobius"/>
    </source>
</evidence>
<proteinExistence type="predicted"/>
<dbReference type="SUPFAM" id="SSF82866">
    <property type="entry name" value="Multidrug efflux transporter AcrB transmembrane domain"/>
    <property type="match status" value="1"/>
</dbReference>
<keyword evidence="1" id="KW-0812">Transmembrane</keyword>
<organism evidence="2 3">
    <name type="scientific">Acetobacter pasteurianus subsp. pasteurianus</name>
    <dbReference type="NCBI Taxonomy" id="481145"/>
    <lineage>
        <taxon>Bacteria</taxon>
        <taxon>Pseudomonadati</taxon>
        <taxon>Pseudomonadota</taxon>
        <taxon>Alphaproteobacteria</taxon>
        <taxon>Acetobacterales</taxon>
        <taxon>Acetobacteraceae</taxon>
        <taxon>Acetobacter</taxon>
    </lineage>
</organism>
<feature type="transmembrane region" description="Helical" evidence="1">
    <location>
        <begin position="141"/>
        <end position="160"/>
    </location>
</feature>
<dbReference type="AlphaFoldDB" id="A0A1Y0Y0X6"/>
<keyword evidence="1" id="KW-0472">Membrane</keyword>
<dbReference type="PANTHER" id="PTHR32063:SF18">
    <property type="entry name" value="CATION EFFLUX SYSTEM PROTEIN"/>
    <property type="match status" value="1"/>
</dbReference>
<feature type="transmembrane region" description="Helical" evidence="1">
    <location>
        <begin position="39"/>
        <end position="59"/>
    </location>
</feature>
<dbReference type="InterPro" id="IPR001036">
    <property type="entry name" value="Acrflvin-R"/>
</dbReference>
<evidence type="ECO:0000313" key="2">
    <source>
        <dbReference type="EMBL" id="ARW48850.1"/>
    </source>
</evidence>
<accession>A0A1Y0Y0X6</accession>
<feature type="transmembrane region" description="Helical" evidence="1">
    <location>
        <begin position="92"/>
        <end position="113"/>
    </location>
</feature>
<dbReference type="Pfam" id="PF00873">
    <property type="entry name" value="ACR_tran"/>
    <property type="match status" value="1"/>
</dbReference>
<feature type="transmembrane region" description="Helical" evidence="1">
    <location>
        <begin position="166"/>
        <end position="189"/>
    </location>
</feature>
<dbReference type="Gene3D" id="1.20.1640.10">
    <property type="entry name" value="Multidrug efflux transporter AcrB transmembrane domain"/>
    <property type="match status" value="1"/>
</dbReference>